<sequence length="285" mass="30829">MQIAHPHYQDYVLDTYLGWRGEGQRCALLTLIATTGGSPRPVGSQMAVCEDGRHVGMITGGCAESALVHDAIMAIDQGSDYIERYGEGSRFKDITLPCGAGLDIHFAVTLSDDEVRRIVDAHAARKPAQMVMGGFVRRYRPAGRIVIVGQGPIVIMLAQLAVMAEMETVIYSPDAMIEQALPDVRPLRGDGDFDADLLDANSALITLFHDHAFEPLILKAALNSPAFYIGALGSKRAHQARLKSLRGQGDVGRIHGPVGLDIGAKTPPEIALSIMAQIIEHWRKS</sequence>
<reference evidence="3" key="1">
    <citation type="journal article" date="2014" name="Int. J. Syst. Evol. Microbiol.">
        <title>Complete genome sequence of Corynebacterium casei LMG S-19264T (=DSM 44701T), isolated from a smear-ripened cheese.</title>
        <authorList>
            <consortium name="US DOE Joint Genome Institute (JGI-PGF)"/>
            <person name="Walter F."/>
            <person name="Albersmeier A."/>
            <person name="Kalinowski J."/>
            <person name="Ruckert C."/>
        </authorList>
    </citation>
    <scope>NUCLEOTIDE SEQUENCE</scope>
    <source>
        <strain evidence="3">KCTC 32296</strain>
    </source>
</reference>
<keyword evidence="3" id="KW-0449">Lipoprotein</keyword>
<dbReference type="PANTHER" id="PTHR30388">
    <property type="entry name" value="ALDEHYDE OXIDOREDUCTASE MOLYBDENUM COFACTOR ASSEMBLY PROTEIN"/>
    <property type="match status" value="1"/>
</dbReference>
<organism evidence="3 4">
    <name type="scientific">Asticcacaulis endophyticus</name>
    <dbReference type="NCBI Taxonomy" id="1395890"/>
    <lineage>
        <taxon>Bacteria</taxon>
        <taxon>Pseudomonadati</taxon>
        <taxon>Pseudomonadota</taxon>
        <taxon>Alphaproteobacteria</taxon>
        <taxon>Caulobacterales</taxon>
        <taxon>Caulobacteraceae</taxon>
        <taxon>Asticcacaulis</taxon>
    </lineage>
</organism>
<gene>
    <name evidence="3" type="ORF">GCM10011273_07000</name>
</gene>
<accession>A0A918PVC7</accession>
<name>A0A918PVC7_9CAUL</name>
<evidence type="ECO:0000313" key="4">
    <source>
        <dbReference type="Proteomes" id="UP000662572"/>
    </source>
</evidence>
<evidence type="ECO:0000259" key="2">
    <source>
        <dbReference type="Pfam" id="PF13478"/>
    </source>
</evidence>
<dbReference type="RefSeq" id="WP_229807541.1">
    <property type="nucleotide sequence ID" value="NZ_BMZB01000001.1"/>
</dbReference>
<dbReference type="AlphaFoldDB" id="A0A918PVC7"/>
<dbReference type="InterPro" id="IPR027051">
    <property type="entry name" value="XdhC_Rossmann_dom"/>
</dbReference>
<dbReference type="PANTHER" id="PTHR30388:SF4">
    <property type="entry name" value="MOLYBDENUM COFACTOR INSERTION CHAPERONE PAOD"/>
    <property type="match status" value="1"/>
</dbReference>
<dbReference type="Pfam" id="PF02625">
    <property type="entry name" value="XdhC_CoxI"/>
    <property type="match status" value="1"/>
</dbReference>
<reference evidence="3" key="2">
    <citation type="submission" date="2020-09" db="EMBL/GenBank/DDBJ databases">
        <authorList>
            <person name="Sun Q."/>
            <person name="Kim S."/>
        </authorList>
    </citation>
    <scope>NUCLEOTIDE SEQUENCE</scope>
    <source>
        <strain evidence="3">KCTC 32296</strain>
    </source>
</reference>
<dbReference type="Proteomes" id="UP000662572">
    <property type="component" value="Unassembled WGS sequence"/>
</dbReference>
<feature type="domain" description="XdhC Rossmann" evidence="2">
    <location>
        <begin position="145"/>
        <end position="278"/>
    </location>
</feature>
<evidence type="ECO:0000313" key="3">
    <source>
        <dbReference type="EMBL" id="GGZ24407.1"/>
    </source>
</evidence>
<evidence type="ECO:0000259" key="1">
    <source>
        <dbReference type="Pfam" id="PF02625"/>
    </source>
</evidence>
<keyword evidence="4" id="KW-1185">Reference proteome</keyword>
<proteinExistence type="predicted"/>
<protein>
    <submittedName>
        <fullName evidence="3">Lipoprotein</fullName>
    </submittedName>
</protein>
<dbReference type="EMBL" id="BMZB01000001">
    <property type="protein sequence ID" value="GGZ24407.1"/>
    <property type="molecule type" value="Genomic_DNA"/>
</dbReference>
<comment type="caution">
    <text evidence="3">The sequence shown here is derived from an EMBL/GenBank/DDBJ whole genome shotgun (WGS) entry which is preliminary data.</text>
</comment>
<dbReference type="Gene3D" id="3.40.50.720">
    <property type="entry name" value="NAD(P)-binding Rossmann-like Domain"/>
    <property type="match status" value="1"/>
</dbReference>
<dbReference type="InterPro" id="IPR003777">
    <property type="entry name" value="XdhC_CoxI"/>
</dbReference>
<feature type="domain" description="XdhC- CoxI" evidence="1">
    <location>
        <begin position="19"/>
        <end position="86"/>
    </location>
</feature>
<dbReference type="Pfam" id="PF13478">
    <property type="entry name" value="XdhC_C"/>
    <property type="match status" value="1"/>
</dbReference>
<dbReference type="InterPro" id="IPR052698">
    <property type="entry name" value="MoCofactor_Util/Proc"/>
</dbReference>